<dbReference type="GO" id="GO:0006355">
    <property type="term" value="P:regulation of DNA-templated transcription"/>
    <property type="evidence" value="ECO:0007669"/>
    <property type="project" value="InterPro"/>
</dbReference>
<dbReference type="RefSeq" id="WP_113891534.1">
    <property type="nucleotide sequence ID" value="NZ_QNRK01000030.1"/>
</dbReference>
<dbReference type="SUPFAM" id="SSF46894">
    <property type="entry name" value="C-terminal effector domain of the bipartite response regulators"/>
    <property type="match status" value="1"/>
</dbReference>
<reference evidence="8 9" key="1">
    <citation type="submission" date="2018-06" db="EMBL/GenBank/DDBJ databases">
        <title>Genomic Encyclopedia of Type Strains, Phase IV (KMG-IV): sequencing the most valuable type-strain genomes for metagenomic binning, comparative biology and taxonomic classification.</title>
        <authorList>
            <person name="Goeker M."/>
        </authorList>
    </citation>
    <scope>NUCLEOTIDE SEQUENCE [LARGE SCALE GENOMIC DNA]</scope>
    <source>
        <strain evidence="8 9">DSM 24875</strain>
    </source>
</reference>
<evidence type="ECO:0000256" key="5">
    <source>
        <dbReference type="PROSITE-ProRule" id="PRU01091"/>
    </source>
</evidence>
<dbReference type="InterPro" id="IPR036388">
    <property type="entry name" value="WH-like_DNA-bd_sf"/>
</dbReference>
<name>A0A366EVP4_9HYPH</name>
<feature type="domain" description="Response regulatory" evidence="6">
    <location>
        <begin position="6"/>
        <end position="121"/>
    </location>
</feature>
<gene>
    <name evidence="8" type="ORF">DFR50_13020</name>
</gene>
<evidence type="ECO:0000256" key="4">
    <source>
        <dbReference type="PROSITE-ProRule" id="PRU00169"/>
    </source>
</evidence>
<dbReference type="InterPro" id="IPR001867">
    <property type="entry name" value="OmpR/PhoB-type_DNA-bd"/>
</dbReference>
<dbReference type="Pfam" id="PF00486">
    <property type="entry name" value="Trans_reg_C"/>
    <property type="match status" value="1"/>
</dbReference>
<dbReference type="GO" id="GO:0000156">
    <property type="term" value="F:phosphorelay response regulator activity"/>
    <property type="evidence" value="ECO:0007669"/>
    <property type="project" value="TreeGrafter"/>
</dbReference>
<evidence type="ECO:0000256" key="1">
    <source>
        <dbReference type="ARBA" id="ARBA00022553"/>
    </source>
</evidence>
<dbReference type="PANTHER" id="PTHR48111">
    <property type="entry name" value="REGULATOR OF RPOS"/>
    <property type="match status" value="1"/>
</dbReference>
<keyword evidence="3 5" id="KW-0238">DNA-binding</keyword>
<evidence type="ECO:0000259" key="6">
    <source>
        <dbReference type="PROSITE" id="PS50110"/>
    </source>
</evidence>
<dbReference type="PANTHER" id="PTHR48111:SF40">
    <property type="entry name" value="PHOSPHATE REGULON TRANSCRIPTIONAL REGULATORY PROTEIN PHOB"/>
    <property type="match status" value="1"/>
</dbReference>
<dbReference type="GO" id="GO:0032993">
    <property type="term" value="C:protein-DNA complex"/>
    <property type="evidence" value="ECO:0007669"/>
    <property type="project" value="TreeGrafter"/>
</dbReference>
<evidence type="ECO:0000259" key="7">
    <source>
        <dbReference type="PROSITE" id="PS51755"/>
    </source>
</evidence>
<dbReference type="InterPro" id="IPR011006">
    <property type="entry name" value="CheY-like_superfamily"/>
</dbReference>
<dbReference type="Gene3D" id="3.40.50.2300">
    <property type="match status" value="1"/>
</dbReference>
<dbReference type="GO" id="GO:0000976">
    <property type="term" value="F:transcription cis-regulatory region binding"/>
    <property type="evidence" value="ECO:0007669"/>
    <property type="project" value="TreeGrafter"/>
</dbReference>
<evidence type="ECO:0000313" key="9">
    <source>
        <dbReference type="Proteomes" id="UP000253529"/>
    </source>
</evidence>
<dbReference type="Pfam" id="PF00072">
    <property type="entry name" value="Response_reg"/>
    <property type="match status" value="1"/>
</dbReference>
<dbReference type="SUPFAM" id="SSF52172">
    <property type="entry name" value="CheY-like"/>
    <property type="match status" value="1"/>
</dbReference>
<dbReference type="Proteomes" id="UP000253529">
    <property type="component" value="Unassembled WGS sequence"/>
</dbReference>
<dbReference type="InterPro" id="IPR039420">
    <property type="entry name" value="WalR-like"/>
</dbReference>
<feature type="DNA-binding region" description="OmpR/PhoB-type" evidence="5">
    <location>
        <begin position="129"/>
        <end position="228"/>
    </location>
</feature>
<keyword evidence="9" id="KW-1185">Reference proteome</keyword>
<proteinExistence type="predicted"/>
<keyword evidence="1 4" id="KW-0597">Phosphoprotein</keyword>
<evidence type="ECO:0000256" key="2">
    <source>
        <dbReference type="ARBA" id="ARBA00023012"/>
    </source>
</evidence>
<feature type="modified residue" description="4-aspartylphosphate" evidence="4">
    <location>
        <position position="56"/>
    </location>
</feature>
<dbReference type="InterPro" id="IPR001789">
    <property type="entry name" value="Sig_transdc_resp-reg_receiver"/>
</dbReference>
<dbReference type="SMART" id="SM00862">
    <property type="entry name" value="Trans_reg_C"/>
    <property type="match status" value="1"/>
</dbReference>
<dbReference type="CDD" id="cd00383">
    <property type="entry name" value="trans_reg_C"/>
    <property type="match status" value="1"/>
</dbReference>
<feature type="domain" description="OmpR/PhoB-type" evidence="7">
    <location>
        <begin position="129"/>
        <end position="228"/>
    </location>
</feature>
<evidence type="ECO:0000313" key="8">
    <source>
        <dbReference type="EMBL" id="RBP06463.1"/>
    </source>
</evidence>
<comment type="caution">
    <text evidence="8">The sequence shown here is derived from an EMBL/GenBank/DDBJ whole genome shotgun (WGS) entry which is preliminary data.</text>
</comment>
<dbReference type="Gene3D" id="1.10.10.10">
    <property type="entry name" value="Winged helix-like DNA-binding domain superfamily/Winged helix DNA-binding domain"/>
    <property type="match status" value="1"/>
</dbReference>
<dbReference type="EMBL" id="QNRK01000030">
    <property type="protein sequence ID" value="RBP06463.1"/>
    <property type="molecule type" value="Genomic_DNA"/>
</dbReference>
<sequence>MTHPRRILIVDDDADLRSALVEQLALHPEFEVEEVASAAAALAAAPAKNPDIVIMDVGLPDLDGREAVKLLRRDGYRRPIIMLTAHDSDADAVEGLDSGANDYVGKPFRFVVLLARIRAQLRQYEASEDAEFQVGPYTFRPTSKNLVDGKGVKLRLTEKEAAILRFLHRAGEQPVPREALLKHVWGYNPSVTTHTLETHIYRLRQKIEHNPAEAQLLITEAGGYKLVAPAGGPPG</sequence>
<keyword evidence="2" id="KW-0902">Two-component regulatory system</keyword>
<dbReference type="GO" id="GO:0005829">
    <property type="term" value="C:cytosol"/>
    <property type="evidence" value="ECO:0007669"/>
    <property type="project" value="TreeGrafter"/>
</dbReference>
<dbReference type="InterPro" id="IPR016032">
    <property type="entry name" value="Sig_transdc_resp-reg_C-effctor"/>
</dbReference>
<dbReference type="PROSITE" id="PS50110">
    <property type="entry name" value="RESPONSE_REGULATORY"/>
    <property type="match status" value="1"/>
</dbReference>
<evidence type="ECO:0000256" key="3">
    <source>
        <dbReference type="ARBA" id="ARBA00023125"/>
    </source>
</evidence>
<dbReference type="AlphaFoldDB" id="A0A366EVP4"/>
<protein>
    <submittedName>
        <fullName evidence="8">Winged helix family two component transcriptional regulator</fullName>
    </submittedName>
</protein>
<dbReference type="OrthoDB" id="9802426at2"/>
<accession>A0A366EVP4</accession>
<dbReference type="SMART" id="SM00448">
    <property type="entry name" value="REC"/>
    <property type="match status" value="1"/>
</dbReference>
<organism evidence="8 9">
    <name type="scientific">Roseiarcus fermentans</name>
    <dbReference type="NCBI Taxonomy" id="1473586"/>
    <lineage>
        <taxon>Bacteria</taxon>
        <taxon>Pseudomonadati</taxon>
        <taxon>Pseudomonadota</taxon>
        <taxon>Alphaproteobacteria</taxon>
        <taxon>Hyphomicrobiales</taxon>
        <taxon>Roseiarcaceae</taxon>
        <taxon>Roseiarcus</taxon>
    </lineage>
</organism>
<dbReference type="PROSITE" id="PS51755">
    <property type="entry name" value="OMPR_PHOB"/>
    <property type="match status" value="1"/>
</dbReference>